<organism evidence="1 2">
    <name type="scientific">Avena sativa</name>
    <name type="common">Oat</name>
    <dbReference type="NCBI Taxonomy" id="4498"/>
    <lineage>
        <taxon>Eukaryota</taxon>
        <taxon>Viridiplantae</taxon>
        <taxon>Streptophyta</taxon>
        <taxon>Embryophyta</taxon>
        <taxon>Tracheophyta</taxon>
        <taxon>Spermatophyta</taxon>
        <taxon>Magnoliopsida</taxon>
        <taxon>Liliopsida</taxon>
        <taxon>Poales</taxon>
        <taxon>Poaceae</taxon>
        <taxon>BOP clade</taxon>
        <taxon>Pooideae</taxon>
        <taxon>Poodae</taxon>
        <taxon>Poeae</taxon>
        <taxon>Poeae Chloroplast Group 1 (Aveneae type)</taxon>
        <taxon>Aveninae</taxon>
        <taxon>Avena</taxon>
    </lineage>
</organism>
<reference evidence="1" key="2">
    <citation type="submission" date="2025-09" db="UniProtKB">
        <authorList>
            <consortium name="EnsemblPlants"/>
        </authorList>
    </citation>
    <scope>IDENTIFICATION</scope>
</reference>
<dbReference type="EnsemblPlants" id="AVESA.00010b.r2.6AG1013730.1">
    <property type="protein sequence ID" value="AVESA.00010b.r2.6AG1013730.1.CDS"/>
    <property type="gene ID" value="AVESA.00010b.r2.6AG1013730"/>
</dbReference>
<keyword evidence="2" id="KW-1185">Reference proteome</keyword>
<sequence>MYGPVPNPLAHGPTPAAVPGLDCDPSACPLPVAPGCVPDAVRSQPPATAPRAVVEPPACELPSTTTSTHGVVAQGVHTNHAPKVGMAFQSEKEAYEFYSYHARKVGFSFRKSHSKSRADGTLCSKYYVCSNEGQPVVTAKPGRKQRPSIRSDCKARIQFNISREGVWTVQKALLEHNHLLASPDMPHMLRSKRCIAESDRQMLNQMRREGITAADIQRVLQQCSGGGENVRLLKKGSENQYLEPNYAQSLLEYLKNKQLDNPSFFYAVQLNDDGRIANFFWTDGQAIVDYTCFGDAVSFDTTFERSKFEMPFAPFVGTNHHKQTIVFGAALLYDESSESFLWLFQTFLTAMSGKQPATILTDQSDEISKSIRLVFPNSVHRIGLHQICHGASKHVNHVICNHPHFLSDFKGCVYEQKSLASFDLKWKEMLSAYNLEGNMWMENLYARREKWAPVYCHDSFYADMMSAQSNEARNSTFRKFQRKLSLPDFIEEYEKFITSLRRNELEEDYKSRSTNPVPFFPDLPMLKIASESFTRNLYSDFEEELKKSFTLSCTLLSQDGTISTYKFMPTNCEGEACAVFNSDDVTVSCSCKMYEHTGMLCKHALRVFNLSNVFELPSHYIFKRWTKDAKAGIFCCRVNDQSGAENVMSRCARVSQKIHSVALRCSTSENALQFLESGVDRLLWEVENLSSSTNLNGNDICQSLES</sequence>
<evidence type="ECO:0000313" key="2">
    <source>
        <dbReference type="Proteomes" id="UP001732700"/>
    </source>
</evidence>
<reference evidence="1" key="1">
    <citation type="submission" date="2021-05" db="EMBL/GenBank/DDBJ databases">
        <authorList>
            <person name="Scholz U."/>
            <person name="Mascher M."/>
            <person name="Fiebig A."/>
        </authorList>
    </citation>
    <scope>NUCLEOTIDE SEQUENCE [LARGE SCALE GENOMIC DNA]</scope>
</reference>
<name>A0ACD5YPL9_AVESA</name>
<evidence type="ECO:0000313" key="1">
    <source>
        <dbReference type="EnsemblPlants" id="AVESA.00010b.r2.6AG1013730.1.CDS"/>
    </source>
</evidence>
<dbReference type="Proteomes" id="UP001732700">
    <property type="component" value="Chromosome 6A"/>
</dbReference>
<protein>
    <submittedName>
        <fullName evidence="1">Uncharacterized protein</fullName>
    </submittedName>
</protein>
<accession>A0ACD5YPL9</accession>
<proteinExistence type="predicted"/>